<keyword evidence="2" id="KW-1003">Cell membrane</keyword>
<dbReference type="KEGG" id="ccin:107264835"/>
<keyword evidence="9 10" id="KW-0807">Transducer</keyword>
<comment type="similarity">
    <text evidence="10">Belongs to the insect chemoreceptor superfamily. Heteromeric odorant receptor channel (TC 1.A.69) family.</text>
</comment>
<evidence type="ECO:0000256" key="1">
    <source>
        <dbReference type="ARBA" id="ARBA00004651"/>
    </source>
</evidence>
<feature type="transmembrane region" description="Helical" evidence="10">
    <location>
        <begin position="393"/>
        <end position="413"/>
    </location>
</feature>
<organism evidence="11 12">
    <name type="scientific">Cephus cinctus</name>
    <name type="common">Wheat stem sawfly</name>
    <dbReference type="NCBI Taxonomy" id="211228"/>
    <lineage>
        <taxon>Eukaryota</taxon>
        <taxon>Metazoa</taxon>
        <taxon>Ecdysozoa</taxon>
        <taxon>Arthropoda</taxon>
        <taxon>Hexapoda</taxon>
        <taxon>Insecta</taxon>
        <taxon>Pterygota</taxon>
        <taxon>Neoptera</taxon>
        <taxon>Endopterygota</taxon>
        <taxon>Hymenoptera</taxon>
        <taxon>Cephoidea</taxon>
        <taxon>Cephidae</taxon>
        <taxon>Cephus</taxon>
    </lineage>
</organism>
<proteinExistence type="inferred from homology"/>
<sequence>MDHEIEQCKIKTTVQNKNVDSDVEYAIKLNRWLLKPFGIWPLNSSSTQFERLVSVISQFVCCFLLLFMMIPSIIEMFVSEKNFKARLDILAPTSFSVTVAIKYIVFMTRGRQLKTCIDTIINDWGNVREKQEREMMIRNARIARLFAIICVSFMYCGGIFYSIFLPLITAKSLTSGNNLTIRILPYRSNYILFDPYVRPVFDIVYIAHCFCSFVMCSITTGICSLAAKFVMHACGQCEIVMSLLENLIDDDKQCSDIVESKLATVILQHLHVIRFKCLLRFATRVEDLLNEVCLVEFLGCTMNMCLIGYTILTGLESTDTTKFITYSVLFLSFTFNIFILCYIGQILTNHCHQIGEASYMIDWYRIRGIQARFLILLIGIANRPMRLTSGRMIQLSFPCFCNVIKVAMTYLNVLRKVTA</sequence>
<keyword evidence="7 10" id="KW-0472">Membrane</keyword>
<evidence type="ECO:0000256" key="10">
    <source>
        <dbReference type="RuleBase" id="RU351113"/>
    </source>
</evidence>
<evidence type="ECO:0000256" key="2">
    <source>
        <dbReference type="ARBA" id="ARBA00022475"/>
    </source>
</evidence>
<evidence type="ECO:0000313" key="11">
    <source>
        <dbReference type="Proteomes" id="UP000694920"/>
    </source>
</evidence>
<reference evidence="12 13" key="1">
    <citation type="submission" date="2025-04" db="UniProtKB">
        <authorList>
            <consortium name="RefSeq"/>
        </authorList>
    </citation>
    <scope>IDENTIFICATION</scope>
</reference>
<keyword evidence="11" id="KW-1185">Reference proteome</keyword>
<evidence type="ECO:0000256" key="3">
    <source>
        <dbReference type="ARBA" id="ARBA00022606"/>
    </source>
</evidence>
<name>A0AAJ7BLE9_CEPCN</name>
<evidence type="ECO:0000256" key="4">
    <source>
        <dbReference type="ARBA" id="ARBA00022692"/>
    </source>
</evidence>
<feature type="transmembrane region" description="Helical" evidence="10">
    <location>
        <begin position="89"/>
        <end position="106"/>
    </location>
</feature>
<keyword evidence="3 10" id="KW-0716">Sensory transduction</keyword>
<dbReference type="GeneID" id="107264835"/>
<dbReference type="Proteomes" id="UP000694920">
    <property type="component" value="Unplaced"/>
</dbReference>
<feature type="transmembrane region" description="Helical" evidence="10">
    <location>
        <begin position="52"/>
        <end position="74"/>
    </location>
</feature>
<dbReference type="RefSeq" id="XP_015589015.1">
    <property type="nucleotide sequence ID" value="XM_015733529.1"/>
</dbReference>
<evidence type="ECO:0000256" key="8">
    <source>
        <dbReference type="ARBA" id="ARBA00023170"/>
    </source>
</evidence>
<feature type="transmembrane region" description="Helical" evidence="10">
    <location>
        <begin position="145"/>
        <end position="168"/>
    </location>
</feature>
<dbReference type="RefSeq" id="XP_015589016.1">
    <property type="nucleotide sequence ID" value="XM_015733530.1"/>
</dbReference>
<feature type="transmembrane region" description="Helical" evidence="10">
    <location>
        <begin position="323"/>
        <end position="343"/>
    </location>
</feature>
<keyword evidence="4 10" id="KW-0812">Transmembrane</keyword>
<dbReference type="AlphaFoldDB" id="A0AAJ7BLE9"/>
<evidence type="ECO:0000256" key="6">
    <source>
        <dbReference type="ARBA" id="ARBA00022989"/>
    </source>
</evidence>
<dbReference type="InterPro" id="IPR004117">
    <property type="entry name" value="7tm6_olfct_rcpt"/>
</dbReference>
<keyword evidence="8 10" id="KW-0675">Receptor</keyword>
<evidence type="ECO:0000256" key="9">
    <source>
        <dbReference type="ARBA" id="ARBA00023224"/>
    </source>
</evidence>
<dbReference type="GO" id="GO:0004984">
    <property type="term" value="F:olfactory receptor activity"/>
    <property type="evidence" value="ECO:0007669"/>
    <property type="project" value="InterPro"/>
</dbReference>
<feature type="transmembrane region" description="Helical" evidence="10">
    <location>
        <begin position="203"/>
        <end position="227"/>
    </location>
</feature>
<dbReference type="PANTHER" id="PTHR21137:SF35">
    <property type="entry name" value="ODORANT RECEPTOR 19A-RELATED"/>
    <property type="match status" value="1"/>
</dbReference>
<comment type="subcellular location">
    <subcellularLocation>
        <location evidence="1 10">Cell membrane</location>
        <topology evidence="1 10">Multi-pass membrane protein</topology>
    </subcellularLocation>
</comment>
<keyword evidence="5 10" id="KW-0552">Olfaction</keyword>
<gene>
    <name evidence="12 13" type="primary">LOC107264835</name>
</gene>
<evidence type="ECO:0000313" key="12">
    <source>
        <dbReference type="RefSeq" id="XP_015589015.1"/>
    </source>
</evidence>
<comment type="caution">
    <text evidence="10">Lacks conserved residue(s) required for the propagation of feature annotation.</text>
</comment>
<feature type="transmembrane region" description="Helical" evidence="10">
    <location>
        <begin position="288"/>
        <end position="311"/>
    </location>
</feature>
<feature type="transmembrane region" description="Helical" evidence="10">
    <location>
        <begin position="364"/>
        <end position="381"/>
    </location>
</feature>
<evidence type="ECO:0000313" key="13">
    <source>
        <dbReference type="RefSeq" id="XP_015589016.1"/>
    </source>
</evidence>
<dbReference type="PANTHER" id="PTHR21137">
    <property type="entry name" value="ODORANT RECEPTOR"/>
    <property type="match status" value="1"/>
</dbReference>
<keyword evidence="6 10" id="KW-1133">Transmembrane helix</keyword>
<accession>A0AAJ7BLE9</accession>
<dbReference type="GO" id="GO:0005549">
    <property type="term" value="F:odorant binding"/>
    <property type="evidence" value="ECO:0007669"/>
    <property type="project" value="InterPro"/>
</dbReference>
<dbReference type="Pfam" id="PF02949">
    <property type="entry name" value="7tm_6"/>
    <property type="match status" value="1"/>
</dbReference>
<dbReference type="GO" id="GO:0007165">
    <property type="term" value="P:signal transduction"/>
    <property type="evidence" value="ECO:0007669"/>
    <property type="project" value="UniProtKB-KW"/>
</dbReference>
<evidence type="ECO:0000256" key="7">
    <source>
        <dbReference type="ARBA" id="ARBA00023136"/>
    </source>
</evidence>
<dbReference type="GO" id="GO:0005886">
    <property type="term" value="C:plasma membrane"/>
    <property type="evidence" value="ECO:0007669"/>
    <property type="project" value="UniProtKB-SubCell"/>
</dbReference>
<protein>
    <recommendedName>
        <fullName evidence="10">Odorant receptor</fullName>
    </recommendedName>
</protein>
<evidence type="ECO:0000256" key="5">
    <source>
        <dbReference type="ARBA" id="ARBA00022725"/>
    </source>
</evidence>